<dbReference type="EMBL" id="GL883127">
    <property type="protein sequence ID" value="EGG02936.1"/>
    <property type="molecule type" value="Genomic_DNA"/>
</dbReference>
<dbReference type="InterPro" id="IPR029071">
    <property type="entry name" value="Ubiquitin-like_domsf"/>
</dbReference>
<dbReference type="InterPro" id="IPR039540">
    <property type="entry name" value="UBL3-like_ubiquitin_dom"/>
</dbReference>
<dbReference type="InterPro" id="IPR040015">
    <property type="entry name" value="UBL3-like"/>
</dbReference>
<feature type="domain" description="UBL3-like ubiquitin" evidence="1">
    <location>
        <begin position="128"/>
        <end position="221"/>
    </location>
</feature>
<dbReference type="eggNOG" id="ENOG502RVG2">
    <property type="taxonomic scope" value="Eukaryota"/>
</dbReference>
<protein>
    <recommendedName>
        <fullName evidence="1">UBL3-like ubiquitin domain-containing protein</fullName>
    </recommendedName>
</protein>
<evidence type="ECO:0000313" key="2">
    <source>
        <dbReference type="EMBL" id="EGG02936.1"/>
    </source>
</evidence>
<dbReference type="Gene3D" id="3.10.20.90">
    <property type="entry name" value="Phosphatidylinositol 3-kinase Catalytic Subunit, Chain A, domain 1"/>
    <property type="match status" value="1"/>
</dbReference>
<dbReference type="OrthoDB" id="1043111at2759"/>
<name>F4RXB2_MELLP</name>
<dbReference type="Pfam" id="PF13881">
    <property type="entry name" value="Rad60-SLD_2"/>
    <property type="match status" value="1"/>
</dbReference>
<dbReference type="AlphaFoldDB" id="F4RXB2"/>
<organism evidence="3">
    <name type="scientific">Melampsora larici-populina (strain 98AG31 / pathotype 3-4-7)</name>
    <name type="common">Poplar leaf rust fungus</name>
    <dbReference type="NCBI Taxonomy" id="747676"/>
    <lineage>
        <taxon>Eukaryota</taxon>
        <taxon>Fungi</taxon>
        <taxon>Dikarya</taxon>
        <taxon>Basidiomycota</taxon>
        <taxon>Pucciniomycotina</taxon>
        <taxon>Pucciniomycetes</taxon>
        <taxon>Pucciniales</taxon>
        <taxon>Melampsoraceae</taxon>
        <taxon>Melampsora</taxon>
    </lineage>
</organism>
<evidence type="ECO:0000313" key="3">
    <source>
        <dbReference type="Proteomes" id="UP000001072"/>
    </source>
</evidence>
<dbReference type="HOGENOM" id="CLU_1166054_0_0_1"/>
<dbReference type="RefSeq" id="XP_007413729.1">
    <property type="nucleotide sequence ID" value="XM_007413667.1"/>
</dbReference>
<dbReference type="GeneID" id="18926018"/>
<accession>F4RXB2</accession>
<sequence length="238" mass="26962">MNQMSQPTNTLTIPAPVAFRQKRPTSAVSTTSTIIDQPHSIASTSLNQSLLQTTADYEHRLKLIDENRSKLNLQDSHSSSDLILNRHHLPHQNSRRRVTFDDDHPVRPIKIEFVFASSTKPNLNRLNLSFDSHSKALDIKHRIKSSWPTGWSTEGITPKGPDEIKLLFLGRFLNDSEALDSLRLANGSPTIMHLLLRPNNPDPQLTKEWDHKFIKWNCCCTTTTSETDETTSQCCIIS</sequence>
<dbReference type="SUPFAM" id="SSF54236">
    <property type="entry name" value="Ubiquitin-like"/>
    <property type="match status" value="1"/>
</dbReference>
<evidence type="ECO:0000259" key="1">
    <source>
        <dbReference type="Pfam" id="PF13881"/>
    </source>
</evidence>
<dbReference type="Proteomes" id="UP000001072">
    <property type="component" value="Unassembled WGS sequence"/>
</dbReference>
<proteinExistence type="predicted"/>
<keyword evidence="3" id="KW-1185">Reference proteome</keyword>
<dbReference type="KEGG" id="mlr:MELLADRAFT_117452"/>
<dbReference type="VEuPathDB" id="FungiDB:MELLADRAFT_117452"/>
<dbReference type="PANTHER" id="PTHR13169">
    <property type="entry name" value="UBIQUITIN-LIKE PROTEIN 3 HCG-1 PROTEIN"/>
    <property type="match status" value="1"/>
</dbReference>
<dbReference type="PANTHER" id="PTHR13169:SF0">
    <property type="entry name" value="UBIQUITIN-LIKE PROTEIN 3"/>
    <property type="match status" value="1"/>
</dbReference>
<gene>
    <name evidence="2" type="ORF">MELLADRAFT_117452</name>
</gene>
<dbReference type="InParanoid" id="F4RXB2"/>
<reference evidence="3" key="1">
    <citation type="journal article" date="2011" name="Proc. Natl. Acad. Sci. U.S.A.">
        <title>Obligate biotrophy features unraveled by the genomic analysis of rust fungi.</title>
        <authorList>
            <person name="Duplessis S."/>
            <person name="Cuomo C.A."/>
            <person name="Lin Y.-C."/>
            <person name="Aerts A."/>
            <person name="Tisserant E."/>
            <person name="Veneault-Fourrey C."/>
            <person name="Joly D.L."/>
            <person name="Hacquard S."/>
            <person name="Amselem J."/>
            <person name="Cantarel B.L."/>
            <person name="Chiu R."/>
            <person name="Coutinho P.M."/>
            <person name="Feau N."/>
            <person name="Field M."/>
            <person name="Frey P."/>
            <person name="Gelhaye E."/>
            <person name="Goldberg J."/>
            <person name="Grabherr M.G."/>
            <person name="Kodira C.D."/>
            <person name="Kohler A."/>
            <person name="Kuees U."/>
            <person name="Lindquist E.A."/>
            <person name="Lucas S.M."/>
            <person name="Mago R."/>
            <person name="Mauceli E."/>
            <person name="Morin E."/>
            <person name="Murat C."/>
            <person name="Pangilinan J.L."/>
            <person name="Park R."/>
            <person name="Pearson M."/>
            <person name="Quesneville H."/>
            <person name="Rouhier N."/>
            <person name="Sakthikumar S."/>
            <person name="Salamov A.A."/>
            <person name="Schmutz J."/>
            <person name="Selles B."/>
            <person name="Shapiro H."/>
            <person name="Tanguay P."/>
            <person name="Tuskan G.A."/>
            <person name="Henrissat B."/>
            <person name="Van de Peer Y."/>
            <person name="Rouze P."/>
            <person name="Ellis J.G."/>
            <person name="Dodds P.N."/>
            <person name="Schein J.E."/>
            <person name="Zhong S."/>
            <person name="Hamelin R.C."/>
            <person name="Grigoriev I.V."/>
            <person name="Szabo L.J."/>
            <person name="Martin F."/>
        </authorList>
    </citation>
    <scope>NUCLEOTIDE SEQUENCE [LARGE SCALE GENOMIC DNA]</scope>
    <source>
        <strain evidence="3">98AG31 / pathotype 3-4-7</strain>
    </source>
</reference>